<dbReference type="RefSeq" id="WP_309260839.1">
    <property type="nucleotide sequence ID" value="NZ_JARUHG010000001.1"/>
</dbReference>
<feature type="signal peptide" evidence="2">
    <location>
        <begin position="1"/>
        <end position="19"/>
    </location>
</feature>
<proteinExistence type="predicted"/>
<dbReference type="EMBL" id="JARUHG010000001">
    <property type="protein sequence ID" value="MDR0181658.1"/>
    <property type="molecule type" value="Genomic_DNA"/>
</dbReference>
<name>A0ABU1C950_9GAMM</name>
<feature type="compositionally biased region" description="Basic and acidic residues" evidence="1">
    <location>
        <begin position="25"/>
        <end position="45"/>
    </location>
</feature>
<comment type="caution">
    <text evidence="3">The sequence shown here is derived from an EMBL/GenBank/DDBJ whole genome shotgun (WGS) entry which is preliminary data.</text>
</comment>
<dbReference type="Proteomes" id="UP001233535">
    <property type="component" value="Unassembled WGS sequence"/>
</dbReference>
<evidence type="ECO:0000256" key="1">
    <source>
        <dbReference type="SAM" id="MobiDB-lite"/>
    </source>
</evidence>
<organism evidence="3 4">
    <name type="scientific">Lysobacter arvi</name>
    <dbReference type="NCBI Taxonomy" id="3038776"/>
    <lineage>
        <taxon>Bacteria</taxon>
        <taxon>Pseudomonadati</taxon>
        <taxon>Pseudomonadota</taxon>
        <taxon>Gammaproteobacteria</taxon>
        <taxon>Lysobacterales</taxon>
        <taxon>Lysobacteraceae</taxon>
        <taxon>Lysobacter</taxon>
    </lineage>
</organism>
<feature type="region of interest" description="Disordered" evidence="1">
    <location>
        <begin position="21"/>
        <end position="83"/>
    </location>
</feature>
<evidence type="ECO:0000313" key="4">
    <source>
        <dbReference type="Proteomes" id="UP001233535"/>
    </source>
</evidence>
<evidence type="ECO:0000313" key="3">
    <source>
        <dbReference type="EMBL" id="MDR0181658.1"/>
    </source>
</evidence>
<sequence>MKKWLACLMMVCVIGNAAAQSTVRGESDNKDHPKCEGQHDCRDYQNAESNGPGKAGSENGAANGNGKAKAKGKHAGKAAKAGASTGGISAAAGIAAGVGAVAVAAAAGGGGHHDRAPKPSSP</sequence>
<keyword evidence="2" id="KW-0732">Signal</keyword>
<feature type="compositionally biased region" description="Basic residues" evidence="1">
    <location>
        <begin position="68"/>
        <end position="77"/>
    </location>
</feature>
<evidence type="ECO:0000256" key="2">
    <source>
        <dbReference type="SAM" id="SignalP"/>
    </source>
</evidence>
<protein>
    <submittedName>
        <fullName evidence="3">Uncharacterized protein</fullName>
    </submittedName>
</protein>
<feature type="chain" id="PRO_5045684962" evidence="2">
    <location>
        <begin position="20"/>
        <end position="122"/>
    </location>
</feature>
<keyword evidence="4" id="KW-1185">Reference proteome</keyword>
<accession>A0ABU1C950</accession>
<feature type="compositionally biased region" description="Low complexity" evidence="1">
    <location>
        <begin position="55"/>
        <end position="67"/>
    </location>
</feature>
<reference evidence="3 4" key="1">
    <citation type="submission" date="2023-04" db="EMBL/GenBank/DDBJ databases">
        <title>Lysobacter sp. strain UC isolated from soil sample.</title>
        <authorList>
            <person name="Choksket S."/>
            <person name="Harshvardhan F."/>
            <person name="Rana R."/>
            <person name="Patil P.B."/>
            <person name="Korpole S."/>
        </authorList>
    </citation>
    <scope>NUCLEOTIDE SEQUENCE [LARGE SCALE GENOMIC DNA]</scope>
    <source>
        <strain evidence="3 4">UC</strain>
    </source>
</reference>
<gene>
    <name evidence="3" type="ORF">P8609_01570</name>
</gene>